<proteinExistence type="predicted"/>
<name>A0AAD3D315_9STRA</name>
<evidence type="ECO:0000256" key="1">
    <source>
        <dbReference type="SAM" id="MobiDB-lite"/>
    </source>
</evidence>
<sequence>MKFANKPAIIASLMFFFIKSFHIATAIEDAATPLVTTSDQEKRLLSTDCEPFTHPGSPTANNADNWKTADGITSLNAYCSVNNCCRTGTGGVNADRECINWNTAVEYKICPGACKDATGVCQAIANGSNGGGKVVIHSNACTNGISVCAGIGVQMEIADIEIFSGACVGIGYACNTIGSSTLTRIVVPANECHEASSSGSYGNVVGKCFHCGKDSIFEGTLVASDSCCAENGDHAETDYDVACNYTPPPEEPNPCKNINCSNRGKCQVLSKTDAECKCENTFIQSENKLDCICPSDYEFNANANRCFPITEAPSKSPTSFPTVTSSASPSQEPTEDLEKDDEDLCEDDVNSTFTLDNGNIVDCKWILKNKNRRSVRKAKYCVREEIINMCPKSCGTCSA</sequence>
<reference evidence="3 4" key="1">
    <citation type="journal article" date="2021" name="Sci. Rep.">
        <title>The genome of the diatom Chaetoceros tenuissimus carries an ancient integrated fragment of an extant virus.</title>
        <authorList>
            <person name="Hongo Y."/>
            <person name="Kimura K."/>
            <person name="Takaki Y."/>
            <person name="Yoshida Y."/>
            <person name="Baba S."/>
            <person name="Kobayashi G."/>
            <person name="Nagasaki K."/>
            <person name="Hano T."/>
            <person name="Tomaru Y."/>
        </authorList>
    </citation>
    <scope>NUCLEOTIDE SEQUENCE [LARGE SCALE GENOMIC DNA]</scope>
    <source>
        <strain evidence="3 4">NIES-3715</strain>
    </source>
</reference>
<accession>A0AAD3D315</accession>
<feature type="region of interest" description="Disordered" evidence="1">
    <location>
        <begin position="314"/>
        <end position="341"/>
    </location>
</feature>
<evidence type="ECO:0000313" key="3">
    <source>
        <dbReference type="EMBL" id="GFH55866.1"/>
    </source>
</evidence>
<comment type="caution">
    <text evidence="3">The sequence shown here is derived from an EMBL/GenBank/DDBJ whole genome shotgun (WGS) entry which is preliminary data.</text>
</comment>
<keyword evidence="4" id="KW-1185">Reference proteome</keyword>
<dbReference type="AlphaFoldDB" id="A0AAD3D315"/>
<feature type="signal peptide" evidence="2">
    <location>
        <begin position="1"/>
        <end position="26"/>
    </location>
</feature>
<evidence type="ECO:0008006" key="5">
    <source>
        <dbReference type="Google" id="ProtNLM"/>
    </source>
</evidence>
<dbReference type="EMBL" id="BLLK01000051">
    <property type="protein sequence ID" value="GFH55866.1"/>
    <property type="molecule type" value="Genomic_DNA"/>
</dbReference>
<protein>
    <recommendedName>
        <fullName evidence="5">ShKT domain-containing protein</fullName>
    </recommendedName>
</protein>
<dbReference type="Proteomes" id="UP001054902">
    <property type="component" value="Unassembled WGS sequence"/>
</dbReference>
<evidence type="ECO:0000256" key="2">
    <source>
        <dbReference type="SAM" id="SignalP"/>
    </source>
</evidence>
<gene>
    <name evidence="3" type="ORF">CTEN210_12342</name>
</gene>
<feature type="compositionally biased region" description="Polar residues" evidence="1">
    <location>
        <begin position="314"/>
        <end position="332"/>
    </location>
</feature>
<evidence type="ECO:0000313" key="4">
    <source>
        <dbReference type="Proteomes" id="UP001054902"/>
    </source>
</evidence>
<organism evidence="3 4">
    <name type="scientific">Chaetoceros tenuissimus</name>
    <dbReference type="NCBI Taxonomy" id="426638"/>
    <lineage>
        <taxon>Eukaryota</taxon>
        <taxon>Sar</taxon>
        <taxon>Stramenopiles</taxon>
        <taxon>Ochrophyta</taxon>
        <taxon>Bacillariophyta</taxon>
        <taxon>Coscinodiscophyceae</taxon>
        <taxon>Chaetocerotophycidae</taxon>
        <taxon>Chaetocerotales</taxon>
        <taxon>Chaetocerotaceae</taxon>
        <taxon>Chaetoceros</taxon>
    </lineage>
</organism>
<feature type="chain" id="PRO_5042145417" description="ShKT domain-containing protein" evidence="2">
    <location>
        <begin position="27"/>
        <end position="399"/>
    </location>
</feature>
<keyword evidence="2" id="KW-0732">Signal</keyword>